<comment type="caution">
    <text evidence="1">The sequence shown here is derived from an EMBL/GenBank/DDBJ whole genome shotgun (WGS) entry which is preliminary data.</text>
</comment>
<dbReference type="SUPFAM" id="SSF53448">
    <property type="entry name" value="Nucleotide-diphospho-sugar transferases"/>
    <property type="match status" value="1"/>
</dbReference>
<sequence length="243" mass="26879">MNCVAIIPARGGSKGVPGKNLKPLAGRPLIGWSIEEALKVDGISEVIVSTDDPEIAEISQSFGASVPFLRPDELAGDSVHAFHVILHYVEWVRQSGHKIPDAIAMLLPTAPLRRHWHITKALDLFWQAPESPVISVYKSLTPLISLRWIDDGALKPVVSAPDLNLQRQNLKPVYGVNGSIYIAKPSVLEIEGTFHTKTARPFVMDRLHSMDINSHDDFAMAEHLLKSPDFDLEKSLLEEDVMT</sequence>
<dbReference type="Proteomes" id="UP001385499">
    <property type="component" value="Unassembled WGS sequence"/>
</dbReference>
<keyword evidence="1" id="KW-0548">Nucleotidyltransferase</keyword>
<gene>
    <name evidence="1" type="ORF">V6575_18555</name>
</gene>
<dbReference type="InterPro" id="IPR029044">
    <property type="entry name" value="Nucleotide-diphossugar_trans"/>
</dbReference>
<dbReference type="PANTHER" id="PTHR21485:SF6">
    <property type="entry name" value="N-ACYLNEURAMINATE CYTIDYLYLTRANSFERASE-RELATED"/>
    <property type="match status" value="1"/>
</dbReference>
<dbReference type="Pfam" id="PF02348">
    <property type="entry name" value="CTP_transf_3"/>
    <property type="match status" value="1"/>
</dbReference>
<organism evidence="1 2">
    <name type="scientific">Roseibium algae</name>
    <dbReference type="NCBI Taxonomy" id="3123038"/>
    <lineage>
        <taxon>Bacteria</taxon>
        <taxon>Pseudomonadati</taxon>
        <taxon>Pseudomonadota</taxon>
        <taxon>Alphaproteobacteria</taxon>
        <taxon>Hyphomicrobiales</taxon>
        <taxon>Stappiaceae</taxon>
        <taxon>Roseibium</taxon>
    </lineage>
</organism>
<dbReference type="InterPro" id="IPR003329">
    <property type="entry name" value="Cytidylyl_trans"/>
</dbReference>
<name>A0ABU8TQ89_9HYPH</name>
<dbReference type="EC" id="2.7.7.-" evidence="1"/>
<dbReference type="PANTHER" id="PTHR21485">
    <property type="entry name" value="HAD SUPERFAMILY MEMBERS CMAS AND KDSC"/>
    <property type="match status" value="1"/>
</dbReference>
<dbReference type="EMBL" id="JBAKIA010000015">
    <property type="protein sequence ID" value="MEJ8476097.1"/>
    <property type="molecule type" value="Genomic_DNA"/>
</dbReference>
<dbReference type="InterPro" id="IPR050793">
    <property type="entry name" value="CMP-NeuNAc_synthase"/>
</dbReference>
<dbReference type="GO" id="GO:0016779">
    <property type="term" value="F:nucleotidyltransferase activity"/>
    <property type="evidence" value="ECO:0007669"/>
    <property type="project" value="UniProtKB-KW"/>
</dbReference>
<evidence type="ECO:0000313" key="2">
    <source>
        <dbReference type="Proteomes" id="UP001385499"/>
    </source>
</evidence>
<protein>
    <submittedName>
        <fullName evidence="1">Acylneuraminate cytidylyltransferase family protein</fullName>
        <ecNumber evidence="1">2.7.7.-</ecNumber>
    </submittedName>
</protein>
<dbReference type="CDD" id="cd02513">
    <property type="entry name" value="CMP-NeuAc_Synthase"/>
    <property type="match status" value="1"/>
</dbReference>
<dbReference type="Gene3D" id="3.90.550.10">
    <property type="entry name" value="Spore Coat Polysaccharide Biosynthesis Protein SpsA, Chain A"/>
    <property type="match status" value="1"/>
</dbReference>
<keyword evidence="1" id="KW-0808">Transferase</keyword>
<accession>A0ABU8TQ89</accession>
<keyword evidence="2" id="KW-1185">Reference proteome</keyword>
<evidence type="ECO:0000313" key="1">
    <source>
        <dbReference type="EMBL" id="MEJ8476097.1"/>
    </source>
</evidence>
<dbReference type="RefSeq" id="WP_340276452.1">
    <property type="nucleotide sequence ID" value="NZ_JBAKIA010000015.1"/>
</dbReference>
<proteinExistence type="predicted"/>
<reference evidence="1 2" key="1">
    <citation type="submission" date="2024-02" db="EMBL/GenBank/DDBJ databases">
        <title>Roseibium algae sp. nov., isolated from marine alga (Grateloupia sp.), showing potential in myo-inositol conversion.</title>
        <authorList>
            <person name="Wang Y."/>
        </authorList>
    </citation>
    <scope>NUCLEOTIDE SEQUENCE [LARGE SCALE GENOMIC DNA]</scope>
    <source>
        <strain evidence="1 2">H3510</strain>
    </source>
</reference>